<evidence type="ECO:0000313" key="2">
    <source>
        <dbReference type="Proteomes" id="UP000019149"/>
    </source>
</evidence>
<organism evidence="1 2">
    <name type="scientific">Echinococcus granulosus</name>
    <name type="common">Hydatid tapeworm</name>
    <dbReference type="NCBI Taxonomy" id="6210"/>
    <lineage>
        <taxon>Eukaryota</taxon>
        <taxon>Metazoa</taxon>
        <taxon>Spiralia</taxon>
        <taxon>Lophotrochozoa</taxon>
        <taxon>Platyhelminthes</taxon>
        <taxon>Cestoda</taxon>
        <taxon>Eucestoda</taxon>
        <taxon>Cyclophyllidea</taxon>
        <taxon>Taeniidae</taxon>
        <taxon>Echinococcus</taxon>
        <taxon>Echinococcus granulosus group</taxon>
    </lineage>
</organism>
<proteinExistence type="predicted"/>
<name>W6URD7_ECHGR</name>
<dbReference type="Proteomes" id="UP000019149">
    <property type="component" value="Unassembled WGS sequence"/>
</dbReference>
<dbReference type="AlphaFoldDB" id="W6URD7"/>
<gene>
    <name evidence="1" type="ORF">EGR_00844</name>
</gene>
<reference evidence="1 2" key="1">
    <citation type="journal article" date="2013" name="Nat. Genet.">
        <title>The genome of the hydatid tapeworm Echinococcus granulosus.</title>
        <authorList>
            <person name="Zheng H."/>
            <person name="Zhang W."/>
            <person name="Zhang L."/>
            <person name="Zhang Z."/>
            <person name="Li J."/>
            <person name="Lu G."/>
            <person name="Zhu Y."/>
            <person name="Wang Y."/>
            <person name="Huang Y."/>
            <person name="Liu J."/>
            <person name="Kang H."/>
            <person name="Chen J."/>
            <person name="Wang L."/>
            <person name="Chen A."/>
            <person name="Yu S."/>
            <person name="Gao Z."/>
            <person name="Jin L."/>
            <person name="Gu W."/>
            <person name="Wang Z."/>
            <person name="Zhao L."/>
            <person name="Shi B."/>
            <person name="Wen H."/>
            <person name="Lin R."/>
            <person name="Jones M.K."/>
            <person name="Brejova B."/>
            <person name="Vinar T."/>
            <person name="Zhao G."/>
            <person name="McManus D.P."/>
            <person name="Chen Z."/>
            <person name="Zhou Y."/>
            <person name="Wang S."/>
        </authorList>
    </citation>
    <scope>NUCLEOTIDE SEQUENCE [LARGE SCALE GENOMIC DNA]</scope>
</reference>
<sequence length="463" mass="53498">MAWNKMTIFLHFDLSSQLTYFCKICSALDLPYVDRMTKTNGKPTNWQVLVASILRTLIKVVDFHAIGTSPTSISPKCRLVYVIHSFDKIALHLMDLRNIMKLPSECCYHHNSFPRLCSRQPHTPTGIRFKAHKSNFDAKYDQRRRLALKKQYHLLRELGCTLNDPPLRLLSKLQNFTPLLLCVSEKRTVVFSILLNFNFSPTAHNWWIGGSYFFVTLVYSIPVRLIKFGQSKFGNNLDSTKMLFYLRKFYPDGKFGSNNFLQDNHAYYLGQRDVVPHLCMRHLIETQHCVKSTWPQLNFQELFVLAQNIHSSHSGNNVYVGVIINAIGTIHFNELVSTKSLNRSSKLLLAYNLCAGPFVTGRLFSLLKNEENCLKNFKSTCININFRVLIIFTTSKTIVKVNTSKKPPLDMTKCAWQRRLRTQADVLYMHGDEEKLLQFLATLWTTTPLLSHLCAKDNFSRLR</sequence>
<keyword evidence="2" id="KW-1185">Reference proteome</keyword>
<protein>
    <submittedName>
        <fullName evidence="1">Uncharacterized protein</fullName>
    </submittedName>
</protein>
<accession>W6URD7</accession>
<evidence type="ECO:0000313" key="1">
    <source>
        <dbReference type="EMBL" id="EUB64300.1"/>
    </source>
</evidence>
<dbReference type="KEGG" id="egl:EGR_00844"/>
<comment type="caution">
    <text evidence="1">The sequence shown here is derived from an EMBL/GenBank/DDBJ whole genome shotgun (WGS) entry which is preliminary data.</text>
</comment>
<dbReference type="CTD" id="36336559"/>
<dbReference type="RefSeq" id="XP_024355496.1">
    <property type="nucleotide sequence ID" value="XM_024490093.1"/>
</dbReference>
<dbReference type="GeneID" id="36336559"/>
<dbReference type="EMBL" id="APAU02000003">
    <property type="protein sequence ID" value="EUB64300.1"/>
    <property type="molecule type" value="Genomic_DNA"/>
</dbReference>